<evidence type="ECO:0000313" key="2">
    <source>
        <dbReference type="EMBL" id="CAK0841607.1"/>
    </source>
</evidence>
<sequence>QQLNQLDGTEKRKLVAVKAEYELITKFLAVVRRNQDETVYDNHKIETKGQLAIVMGNYHLACATCRAKPNIEYHFQCHRCDDGKRSNIVHIFDCHGCDDGNVRIFLHFRSAQFVLTQKESEKSQQENLKAEHEPRTKLMDESRADTVKDDIADVAGTEQYHDRRNDEPFADMRYG</sequence>
<evidence type="ECO:0000313" key="3">
    <source>
        <dbReference type="Proteomes" id="UP001189429"/>
    </source>
</evidence>
<feature type="non-terminal residue" evidence="2">
    <location>
        <position position="175"/>
    </location>
</feature>
<feature type="compositionally biased region" description="Basic and acidic residues" evidence="1">
    <location>
        <begin position="119"/>
        <end position="151"/>
    </location>
</feature>
<dbReference type="EMBL" id="CAUYUJ010014470">
    <property type="protein sequence ID" value="CAK0841607.1"/>
    <property type="molecule type" value="Genomic_DNA"/>
</dbReference>
<feature type="non-terminal residue" evidence="2">
    <location>
        <position position="1"/>
    </location>
</feature>
<name>A0ABN9T8Z9_9DINO</name>
<proteinExistence type="predicted"/>
<accession>A0ABN9T8Z9</accession>
<protein>
    <submittedName>
        <fullName evidence="2">Uncharacterized protein</fullName>
    </submittedName>
</protein>
<organism evidence="2 3">
    <name type="scientific">Prorocentrum cordatum</name>
    <dbReference type="NCBI Taxonomy" id="2364126"/>
    <lineage>
        <taxon>Eukaryota</taxon>
        <taxon>Sar</taxon>
        <taxon>Alveolata</taxon>
        <taxon>Dinophyceae</taxon>
        <taxon>Prorocentrales</taxon>
        <taxon>Prorocentraceae</taxon>
        <taxon>Prorocentrum</taxon>
    </lineage>
</organism>
<gene>
    <name evidence="2" type="ORF">PCOR1329_LOCUS36770</name>
</gene>
<feature type="region of interest" description="Disordered" evidence="1">
    <location>
        <begin position="119"/>
        <end position="175"/>
    </location>
</feature>
<evidence type="ECO:0000256" key="1">
    <source>
        <dbReference type="SAM" id="MobiDB-lite"/>
    </source>
</evidence>
<keyword evidence="3" id="KW-1185">Reference proteome</keyword>
<comment type="caution">
    <text evidence="2">The sequence shown here is derived from an EMBL/GenBank/DDBJ whole genome shotgun (WGS) entry which is preliminary data.</text>
</comment>
<dbReference type="Proteomes" id="UP001189429">
    <property type="component" value="Unassembled WGS sequence"/>
</dbReference>
<reference evidence="2" key="1">
    <citation type="submission" date="2023-10" db="EMBL/GenBank/DDBJ databases">
        <authorList>
            <person name="Chen Y."/>
            <person name="Shah S."/>
            <person name="Dougan E. K."/>
            <person name="Thang M."/>
            <person name="Chan C."/>
        </authorList>
    </citation>
    <scope>NUCLEOTIDE SEQUENCE [LARGE SCALE GENOMIC DNA]</scope>
</reference>